<organism evidence="4 5">
    <name type="scientific">Fulvivirga sedimenti</name>
    <dbReference type="NCBI Taxonomy" id="2879465"/>
    <lineage>
        <taxon>Bacteria</taxon>
        <taxon>Pseudomonadati</taxon>
        <taxon>Bacteroidota</taxon>
        <taxon>Cytophagia</taxon>
        <taxon>Cytophagales</taxon>
        <taxon>Fulvivirgaceae</taxon>
        <taxon>Fulvivirga</taxon>
    </lineage>
</organism>
<dbReference type="EMBL" id="JAIXNE010000002">
    <property type="protein sequence ID" value="MCA6074938.1"/>
    <property type="molecule type" value="Genomic_DNA"/>
</dbReference>
<evidence type="ECO:0000313" key="5">
    <source>
        <dbReference type="Proteomes" id="UP001139409"/>
    </source>
</evidence>
<dbReference type="RefSeq" id="WP_225698047.1">
    <property type="nucleotide sequence ID" value="NZ_JAIXNE010000002.1"/>
</dbReference>
<proteinExistence type="predicted"/>
<dbReference type="Proteomes" id="UP001139409">
    <property type="component" value="Unassembled WGS sequence"/>
</dbReference>
<dbReference type="Gene3D" id="2.60.40.10">
    <property type="entry name" value="Immunoglobulins"/>
    <property type="match status" value="1"/>
</dbReference>
<reference evidence="4" key="1">
    <citation type="submission" date="2021-09" db="EMBL/GenBank/DDBJ databases">
        <title>Fulvivirga sp. isolated from coastal sediment.</title>
        <authorList>
            <person name="Yu H."/>
        </authorList>
    </citation>
    <scope>NUCLEOTIDE SEQUENCE</scope>
    <source>
        <strain evidence="4">1062</strain>
    </source>
</reference>
<comment type="caution">
    <text evidence="4">The sequence shown here is derived from an EMBL/GenBank/DDBJ whole genome shotgun (WGS) entry which is preliminary data.</text>
</comment>
<dbReference type="Pfam" id="PF17116">
    <property type="entry name" value="T9SS_plug_1st"/>
    <property type="match status" value="1"/>
</dbReference>
<evidence type="ECO:0000313" key="4">
    <source>
        <dbReference type="EMBL" id="MCA6077243.1"/>
    </source>
</evidence>
<dbReference type="EMBL" id="JAIXNE010000004">
    <property type="protein sequence ID" value="MCA6077243.1"/>
    <property type="molecule type" value="Genomic_DNA"/>
</dbReference>
<dbReference type="AlphaFoldDB" id="A0A9X1HUG3"/>
<sequence length="423" mass="49996">MTYPIASAITLLLGLVSFFQNDKTLRYEDWSYEAEIRTVMLYPFTGRPQDMLQPPASPLGTQNLVLEFDDLVDSPEDYMVRIIHCNSDWKPSGLRALDYLFDYNEFNVNSYEFSIDTKLAYIHYRFQVPRVKIPGNYLLVAYRENNPKDIILTKRFMVFENRVNVLLSTGLNNITSLSRMNQQLDFAINYQDFPIQNPMEQITIVLRQNQRWDNVIRVTKPTFFREIDKMLEYRFFAEKDYFTGGNEFRFFDMRSLRSPGQNVAYTDLSKRPTQVVLGKDKPRIFEVYSLLNDLNGNFIVSNMDTGNGVVESDYVETVFTLESDPLPGDVYVVGRMNNYHYIPENKMQYDRSRGIYTGRQILKQGWYDYQYIIKNDTLPMNYLEGNHFETENEYEILVYYTPLEMRGDQLVGYRHITLNERLR</sequence>
<evidence type="ECO:0000313" key="3">
    <source>
        <dbReference type="EMBL" id="MCA6076115.1"/>
    </source>
</evidence>
<evidence type="ECO:0000259" key="1">
    <source>
        <dbReference type="Pfam" id="PF17116"/>
    </source>
</evidence>
<accession>A0A9X1HUG3</accession>
<dbReference type="EMBL" id="JAIXNE010000003">
    <property type="protein sequence ID" value="MCA6076115.1"/>
    <property type="molecule type" value="Genomic_DNA"/>
</dbReference>
<gene>
    <name evidence="2" type="ORF">LDX50_08660</name>
    <name evidence="3" type="ORF">LDX50_14630</name>
    <name evidence="4" type="ORF">LDX50_20350</name>
</gene>
<evidence type="ECO:0000313" key="2">
    <source>
        <dbReference type="EMBL" id="MCA6074938.1"/>
    </source>
</evidence>
<name>A0A9X1HUG3_9BACT</name>
<dbReference type="InterPro" id="IPR013783">
    <property type="entry name" value="Ig-like_fold"/>
</dbReference>
<keyword evidence="5" id="KW-1185">Reference proteome</keyword>
<protein>
    <submittedName>
        <fullName evidence="4">DUF5103 domain-containing protein</fullName>
    </submittedName>
</protein>
<feature type="domain" description="Type 9 secretion system plug protein N-terminal" evidence="1">
    <location>
        <begin position="36"/>
        <end position="160"/>
    </location>
</feature>
<dbReference type="InterPro" id="IPR031345">
    <property type="entry name" value="T9SS_Plug_N"/>
</dbReference>